<dbReference type="Pfam" id="PF12368">
    <property type="entry name" value="Rhodanese_C"/>
    <property type="match status" value="1"/>
</dbReference>
<protein>
    <submittedName>
        <fullName evidence="2">Rhodanese-like domain-containing protein</fullName>
    </submittedName>
</protein>
<dbReference type="OrthoDB" id="25002at2759"/>
<dbReference type="STRING" id="215637.A0A4P9ZJQ1"/>
<proteinExistence type="predicted"/>
<dbReference type="PROSITE" id="PS50206">
    <property type="entry name" value="RHODANESE_3"/>
    <property type="match status" value="1"/>
</dbReference>
<dbReference type="NCBIfam" id="NF001133">
    <property type="entry name" value="PRK00142.1-1"/>
    <property type="match status" value="1"/>
</dbReference>
<organism evidence="2 3">
    <name type="scientific">Dimargaris cristalligena</name>
    <dbReference type="NCBI Taxonomy" id="215637"/>
    <lineage>
        <taxon>Eukaryota</taxon>
        <taxon>Fungi</taxon>
        <taxon>Fungi incertae sedis</taxon>
        <taxon>Zoopagomycota</taxon>
        <taxon>Kickxellomycotina</taxon>
        <taxon>Dimargaritomycetes</taxon>
        <taxon>Dimargaritales</taxon>
        <taxon>Dimargaritaceae</taxon>
        <taxon>Dimargaris</taxon>
    </lineage>
</organism>
<dbReference type="InterPro" id="IPR036873">
    <property type="entry name" value="Rhodanese-like_dom_sf"/>
</dbReference>
<evidence type="ECO:0000259" key="1">
    <source>
        <dbReference type="PROSITE" id="PS50206"/>
    </source>
</evidence>
<feature type="domain" description="Rhodanese" evidence="1">
    <location>
        <begin position="213"/>
        <end position="307"/>
    </location>
</feature>
<dbReference type="AlphaFoldDB" id="A0A4P9ZJQ1"/>
<dbReference type="Gene3D" id="3.30.70.100">
    <property type="match status" value="1"/>
</dbReference>
<dbReference type="PANTHER" id="PTHR43846:SF1">
    <property type="entry name" value="TRNA URIDINE(34) HYDROXYLASE"/>
    <property type="match status" value="1"/>
</dbReference>
<dbReference type="Pfam" id="PF17773">
    <property type="entry name" value="UPF0176_N"/>
    <property type="match status" value="1"/>
</dbReference>
<dbReference type="InterPro" id="IPR040503">
    <property type="entry name" value="TRHO_N"/>
</dbReference>
<reference evidence="3" key="1">
    <citation type="journal article" date="2018" name="Nat. Microbiol.">
        <title>Leveraging single-cell genomics to expand the fungal tree of life.</title>
        <authorList>
            <person name="Ahrendt S.R."/>
            <person name="Quandt C.A."/>
            <person name="Ciobanu D."/>
            <person name="Clum A."/>
            <person name="Salamov A."/>
            <person name="Andreopoulos B."/>
            <person name="Cheng J.F."/>
            <person name="Woyke T."/>
            <person name="Pelin A."/>
            <person name="Henrissat B."/>
            <person name="Reynolds N.K."/>
            <person name="Benny G.L."/>
            <person name="Smith M.E."/>
            <person name="James T.Y."/>
            <person name="Grigoriev I.V."/>
        </authorList>
    </citation>
    <scope>NUCLEOTIDE SEQUENCE [LARGE SCALE GENOMIC DNA]</scope>
    <source>
        <strain evidence="3">RSA 468</strain>
    </source>
</reference>
<dbReference type="InterPro" id="IPR001763">
    <property type="entry name" value="Rhodanese-like_dom"/>
</dbReference>
<dbReference type="PANTHER" id="PTHR43846">
    <property type="entry name" value="UPF0176 PROTEIN YCEA"/>
    <property type="match status" value="1"/>
</dbReference>
<dbReference type="SUPFAM" id="SSF52821">
    <property type="entry name" value="Rhodanese/Cell cycle control phosphatase"/>
    <property type="match status" value="1"/>
</dbReference>
<dbReference type="Proteomes" id="UP000268162">
    <property type="component" value="Unassembled WGS sequence"/>
</dbReference>
<name>A0A4P9ZJQ1_9FUNG</name>
<keyword evidence="3" id="KW-1185">Reference proteome</keyword>
<dbReference type="SMART" id="SM00450">
    <property type="entry name" value="RHOD"/>
    <property type="match status" value="1"/>
</dbReference>
<dbReference type="InterPro" id="IPR022111">
    <property type="entry name" value="Rhodanese_C"/>
</dbReference>
<gene>
    <name evidence="2" type="ORF">BJ085DRAFT_39578</name>
</gene>
<sequence length="414" mass="46727">MSVGLVRGSQVRVSLNRLRSRGSAAFFSPPGLLPPTRTLGLLHHVRLPFASAWSTPLGLPFPQGRLANFRGLTTETPSSSPSVENPYQTYSFYTFVNLPPERVVHLQRQIRRHLHEELRVKGRIYLATEGINGQVACPVSNVDQLRSYLLGYPEFQTLVLNEATEHSESFLKLIVTIRNQLVRDEVPPSQCDIAQQPEYLSPAEWHAELAEADPERLTLLDMRNNYESAIGHFKHATLPDAATFAAEVPMMRDLVRGKEKEPVYMYCTGGIRCSKAGAILKSEGFQNVRMLRGGITAYGRYIRETGLPSLYLGRNFTFDERLGEPISPDVLGECYQCSTPHEHYTNCVGKACNTLFIQCPTCAQTYHNTCGDTRCLDYVQNPPDPTNREPTRWNHIERVDPTVVKIRIQNNIRQ</sequence>
<evidence type="ECO:0000313" key="3">
    <source>
        <dbReference type="Proteomes" id="UP000268162"/>
    </source>
</evidence>
<evidence type="ECO:0000313" key="2">
    <source>
        <dbReference type="EMBL" id="RKP33444.1"/>
    </source>
</evidence>
<dbReference type="Pfam" id="PF00581">
    <property type="entry name" value="Rhodanese"/>
    <property type="match status" value="1"/>
</dbReference>
<dbReference type="Gene3D" id="3.40.250.10">
    <property type="entry name" value="Rhodanese-like domain"/>
    <property type="match status" value="1"/>
</dbReference>
<dbReference type="EMBL" id="ML003869">
    <property type="protein sequence ID" value="RKP33444.1"/>
    <property type="molecule type" value="Genomic_DNA"/>
</dbReference>
<accession>A0A4P9ZJQ1</accession>